<dbReference type="AlphaFoldDB" id="A0A752F8C5"/>
<sequence>MWDLLSGLPKETWALIGAASAVIAPPIIVGIKESIFESKKANKERLYMSVQLIFVLDKFTADCAHVAYDDGYPDGCPPVGHAVAQVQTPTFDLSNVKGEAKHLNANFIYKLHKIEIKKIQIAGRLSDEALFDDPPYMTAYFELRRQLYGELGLYTAKLIKEICREYKIKHDTWGDGWNPEEAIKQTLAAMKTRRSKAIIRSKQRKAQMVMKEIIK</sequence>
<gene>
    <name evidence="1" type="ORF">G9254_001447</name>
</gene>
<reference evidence="1" key="1">
    <citation type="journal article" date="2018" name="Genome Biol.">
        <title>SKESA: strategic k-mer extension for scrupulous assemblies.</title>
        <authorList>
            <person name="Souvorov A."/>
            <person name="Agarwala R."/>
            <person name="Lipman D.J."/>
        </authorList>
    </citation>
    <scope>NUCLEOTIDE SEQUENCE</scope>
    <source>
        <strain evidence="1">10-2196</strain>
    </source>
</reference>
<protein>
    <submittedName>
        <fullName evidence="1">Uncharacterized protein</fullName>
    </submittedName>
</protein>
<reference evidence="1" key="2">
    <citation type="submission" date="2018-07" db="EMBL/GenBank/DDBJ databases">
        <authorList>
            <consortium name="NCBI Pathogen Detection Project"/>
        </authorList>
    </citation>
    <scope>NUCLEOTIDE SEQUENCE</scope>
    <source>
        <strain evidence="1">10-2196</strain>
    </source>
</reference>
<proteinExistence type="predicted"/>
<organism evidence="1">
    <name type="scientific">Salmonella montevideo</name>
    <dbReference type="NCBI Taxonomy" id="115981"/>
    <lineage>
        <taxon>Bacteria</taxon>
        <taxon>Pseudomonadati</taxon>
        <taxon>Pseudomonadota</taxon>
        <taxon>Gammaproteobacteria</taxon>
        <taxon>Enterobacterales</taxon>
        <taxon>Enterobacteriaceae</taxon>
        <taxon>Salmonella</taxon>
    </lineage>
</organism>
<dbReference type="EMBL" id="DAAWDQ010000011">
    <property type="protein sequence ID" value="HAF7388957.1"/>
    <property type="molecule type" value="Genomic_DNA"/>
</dbReference>
<evidence type="ECO:0000313" key="1">
    <source>
        <dbReference type="EMBL" id="HAF7388957.1"/>
    </source>
</evidence>
<comment type="caution">
    <text evidence="1">The sequence shown here is derived from an EMBL/GenBank/DDBJ whole genome shotgun (WGS) entry which is preliminary data.</text>
</comment>
<accession>A0A752F8C5</accession>
<name>A0A752F8C5_SALMO</name>